<dbReference type="Pfam" id="PF03966">
    <property type="entry name" value="Trm112p"/>
    <property type="match status" value="1"/>
</dbReference>
<evidence type="ECO:0000259" key="1">
    <source>
        <dbReference type="Pfam" id="PF08241"/>
    </source>
</evidence>
<dbReference type="Pfam" id="PF08241">
    <property type="entry name" value="Methyltransf_11"/>
    <property type="match status" value="1"/>
</dbReference>
<sequence length="344" mass="39286">MKAWLVDYLACPSCCGRLDIPAPSPSSHHTRDDNLTALHCARCSTTYPIRNGIPRFPINANVTTNDKVVRTRNTYDFAWQRFGAPEIKQDWEKDSYQYQKLVPSDIFDGQNQVGLDAGCGGGADLIKFWRDGVKVIGFDLSTGVDAIAQIVEPTERGALVQGDLHLLPFQRNVFDFVYSFGVLHHLPDPQRGLEGLVKLLKPGAPIVTYLYEKFETQSGWVRFSLWIVNHVRRVTSRLSPPVLLACCWLVVPFIWLMFSLPSRITAWMSPNRVKPWPFSHTIRWPVLAADLFDRFAPPVEHRFTQDEVKALYAKCGLERVEVRRYRGWVCWGFKTSETMRDSLA</sequence>
<dbReference type="InterPro" id="IPR005651">
    <property type="entry name" value="Trm112-like"/>
</dbReference>
<feature type="domain" description="Methyltransferase type 11" evidence="1">
    <location>
        <begin position="115"/>
        <end position="205"/>
    </location>
</feature>
<dbReference type="PANTHER" id="PTHR43861:SF1">
    <property type="entry name" value="TRANS-ACONITATE 2-METHYLTRANSFERASE"/>
    <property type="match status" value="1"/>
</dbReference>
<dbReference type="EMBL" id="UINC01001687">
    <property type="protein sequence ID" value="SUZ86555.1"/>
    <property type="molecule type" value="Genomic_DNA"/>
</dbReference>
<dbReference type="Gene3D" id="3.40.50.150">
    <property type="entry name" value="Vaccinia Virus protein VP39"/>
    <property type="match status" value="1"/>
</dbReference>
<dbReference type="InterPro" id="IPR013216">
    <property type="entry name" value="Methyltransf_11"/>
</dbReference>
<dbReference type="Gene3D" id="2.20.25.10">
    <property type="match status" value="1"/>
</dbReference>
<dbReference type="CDD" id="cd02440">
    <property type="entry name" value="AdoMet_MTases"/>
    <property type="match status" value="1"/>
</dbReference>
<gene>
    <name evidence="2" type="ORF">METZ01_LOCUS39409</name>
</gene>
<dbReference type="InterPro" id="IPR029063">
    <property type="entry name" value="SAM-dependent_MTases_sf"/>
</dbReference>
<dbReference type="SUPFAM" id="SSF158997">
    <property type="entry name" value="Trm112p-like"/>
    <property type="match status" value="1"/>
</dbReference>
<dbReference type="GO" id="GO:0008757">
    <property type="term" value="F:S-adenosylmethionine-dependent methyltransferase activity"/>
    <property type="evidence" value="ECO:0007669"/>
    <property type="project" value="InterPro"/>
</dbReference>
<protein>
    <recommendedName>
        <fullName evidence="1">Methyltransferase type 11 domain-containing protein</fullName>
    </recommendedName>
</protein>
<dbReference type="AlphaFoldDB" id="A0A381R469"/>
<dbReference type="PANTHER" id="PTHR43861">
    <property type="entry name" value="TRANS-ACONITATE 2-METHYLTRANSFERASE-RELATED"/>
    <property type="match status" value="1"/>
</dbReference>
<dbReference type="SUPFAM" id="SSF53335">
    <property type="entry name" value="S-adenosyl-L-methionine-dependent methyltransferases"/>
    <property type="match status" value="1"/>
</dbReference>
<proteinExistence type="predicted"/>
<reference evidence="2" key="1">
    <citation type="submission" date="2018-05" db="EMBL/GenBank/DDBJ databases">
        <authorList>
            <person name="Lanie J.A."/>
            <person name="Ng W.-L."/>
            <person name="Kazmierczak K.M."/>
            <person name="Andrzejewski T.M."/>
            <person name="Davidsen T.M."/>
            <person name="Wayne K.J."/>
            <person name="Tettelin H."/>
            <person name="Glass J.I."/>
            <person name="Rusch D."/>
            <person name="Podicherti R."/>
            <person name="Tsui H.-C.T."/>
            <person name="Winkler M.E."/>
        </authorList>
    </citation>
    <scope>NUCLEOTIDE SEQUENCE</scope>
</reference>
<organism evidence="2">
    <name type="scientific">marine metagenome</name>
    <dbReference type="NCBI Taxonomy" id="408172"/>
    <lineage>
        <taxon>unclassified sequences</taxon>
        <taxon>metagenomes</taxon>
        <taxon>ecological metagenomes</taxon>
    </lineage>
</organism>
<accession>A0A381R469</accession>
<evidence type="ECO:0000313" key="2">
    <source>
        <dbReference type="EMBL" id="SUZ86555.1"/>
    </source>
</evidence>
<name>A0A381R469_9ZZZZ</name>